<keyword evidence="2" id="KW-1185">Reference proteome</keyword>
<comment type="caution">
    <text evidence="1">The sequence shown here is derived from an EMBL/GenBank/DDBJ whole genome shotgun (WGS) entry which is preliminary data.</text>
</comment>
<dbReference type="AlphaFoldDB" id="A0A9N9IXY7"/>
<protein>
    <submittedName>
        <fullName evidence="1">7781_t:CDS:1</fullName>
    </submittedName>
</protein>
<gene>
    <name evidence="1" type="ORF">FCALED_LOCUS16530</name>
</gene>
<sequence length="75" mass="9203">MSRHRLLRPEIFEPSQFRIRASKKDKQDSNNYKNNYPRHLFNSSQFIISQDNNKYQNTFNTQDYKQENELGQKNY</sequence>
<evidence type="ECO:0000313" key="1">
    <source>
        <dbReference type="EMBL" id="CAG8754731.1"/>
    </source>
</evidence>
<name>A0A9N9IXY7_9GLOM</name>
<reference evidence="1" key="1">
    <citation type="submission" date="2021-06" db="EMBL/GenBank/DDBJ databases">
        <authorList>
            <person name="Kallberg Y."/>
            <person name="Tangrot J."/>
            <person name="Rosling A."/>
        </authorList>
    </citation>
    <scope>NUCLEOTIDE SEQUENCE</scope>
    <source>
        <strain evidence="1">UK204</strain>
    </source>
</reference>
<feature type="non-terminal residue" evidence="1">
    <location>
        <position position="75"/>
    </location>
</feature>
<feature type="non-terminal residue" evidence="1">
    <location>
        <position position="1"/>
    </location>
</feature>
<dbReference type="EMBL" id="CAJVPQ010019772">
    <property type="protein sequence ID" value="CAG8754731.1"/>
    <property type="molecule type" value="Genomic_DNA"/>
</dbReference>
<evidence type="ECO:0000313" key="2">
    <source>
        <dbReference type="Proteomes" id="UP000789570"/>
    </source>
</evidence>
<organism evidence="1 2">
    <name type="scientific">Funneliformis caledonium</name>
    <dbReference type="NCBI Taxonomy" id="1117310"/>
    <lineage>
        <taxon>Eukaryota</taxon>
        <taxon>Fungi</taxon>
        <taxon>Fungi incertae sedis</taxon>
        <taxon>Mucoromycota</taxon>
        <taxon>Glomeromycotina</taxon>
        <taxon>Glomeromycetes</taxon>
        <taxon>Glomerales</taxon>
        <taxon>Glomeraceae</taxon>
        <taxon>Funneliformis</taxon>
    </lineage>
</organism>
<proteinExistence type="predicted"/>
<dbReference type="OrthoDB" id="10551954at2759"/>
<dbReference type="Proteomes" id="UP000789570">
    <property type="component" value="Unassembled WGS sequence"/>
</dbReference>
<accession>A0A9N9IXY7</accession>